<dbReference type="PANTHER" id="PTHR13477:SF0">
    <property type="entry name" value="LARGE RIBOSOMAL SUBUNIT PROTEIN ML49"/>
    <property type="match status" value="1"/>
</dbReference>
<evidence type="ECO:0000256" key="7">
    <source>
        <dbReference type="SAM" id="MobiDB-lite"/>
    </source>
</evidence>
<proteinExistence type="inferred from homology"/>
<keyword evidence="4" id="KW-0496">Mitochondrion</keyword>
<dbReference type="EMBL" id="OOIN01000001">
    <property type="protein sequence ID" value="SPO20443.1"/>
    <property type="molecule type" value="Genomic_DNA"/>
</dbReference>
<accession>A0A5C3DQ26</accession>
<dbReference type="GO" id="GO:0006412">
    <property type="term" value="P:translation"/>
    <property type="evidence" value="ECO:0007669"/>
    <property type="project" value="InterPro"/>
</dbReference>
<keyword evidence="9" id="KW-1185">Reference proteome</keyword>
<name>A0A5C3DQ26_9BASI</name>
<dbReference type="PANTHER" id="PTHR13477">
    <property type="entry name" value="MITOCHONDRIAL 39S RIBOSOMAL PROTEIN L49"/>
    <property type="match status" value="1"/>
</dbReference>
<keyword evidence="3 8" id="KW-0689">Ribosomal protein</keyword>
<dbReference type="Gene3D" id="3.30.780.10">
    <property type="entry name" value="SUI1-like domain"/>
    <property type="match status" value="1"/>
</dbReference>
<keyword evidence="5" id="KW-0687">Ribonucleoprotein</keyword>
<dbReference type="Pfam" id="PF05046">
    <property type="entry name" value="Img2"/>
    <property type="match status" value="1"/>
</dbReference>
<comment type="similarity">
    <text evidence="2">Belongs to the mitochondrion-specific ribosomal protein mL49 family.</text>
</comment>
<dbReference type="AlphaFoldDB" id="A0A5C3DQ26"/>
<evidence type="ECO:0000256" key="6">
    <source>
        <dbReference type="ARBA" id="ARBA00035191"/>
    </source>
</evidence>
<evidence type="ECO:0000256" key="3">
    <source>
        <dbReference type="ARBA" id="ARBA00022980"/>
    </source>
</evidence>
<comment type="subcellular location">
    <subcellularLocation>
        <location evidence="1">Mitochondrion</location>
    </subcellularLocation>
</comment>
<gene>
    <name evidence="8" type="ORF">UTRI_00841_B</name>
</gene>
<dbReference type="GO" id="GO:0005762">
    <property type="term" value="C:mitochondrial large ribosomal subunit"/>
    <property type="evidence" value="ECO:0007669"/>
    <property type="project" value="TreeGrafter"/>
</dbReference>
<protein>
    <recommendedName>
        <fullName evidence="6">Large ribosomal subunit protein mL49</fullName>
    </recommendedName>
</protein>
<dbReference type="GO" id="GO:0003735">
    <property type="term" value="F:structural constituent of ribosome"/>
    <property type="evidence" value="ECO:0007669"/>
    <property type="project" value="InterPro"/>
</dbReference>
<sequence length="184" mass="20258">MASFCCRTSSLRTLARQPVASSSKLTLPIIARSNSTSTTTTSSPESEPTIEPTPTPVRYSYFVPRVGKTLDSLPVYTDIRNGGTRIITELRKIQGSVEDLKTDLSLFLSDTYESNNPISLNQDSPLKVNKKPLRPRAGRKLVQKTGNPSYLDPVQSAKVLEGGKLKIRGNRVDEVKAFLESRGF</sequence>
<evidence type="ECO:0000256" key="2">
    <source>
        <dbReference type="ARBA" id="ARBA00005677"/>
    </source>
</evidence>
<feature type="compositionally biased region" description="Low complexity" evidence="7">
    <location>
        <begin position="35"/>
        <end position="52"/>
    </location>
</feature>
<reference evidence="8 9" key="1">
    <citation type="submission" date="2018-03" db="EMBL/GenBank/DDBJ databases">
        <authorList>
            <person name="Guldener U."/>
        </authorList>
    </citation>
    <scope>NUCLEOTIDE SEQUENCE [LARGE SCALE GENOMIC DNA]</scope>
    <source>
        <strain evidence="8 9">NBRC100155</strain>
    </source>
</reference>
<organism evidence="8 9">
    <name type="scientific">Ustilago trichophora</name>
    <dbReference type="NCBI Taxonomy" id="86804"/>
    <lineage>
        <taxon>Eukaryota</taxon>
        <taxon>Fungi</taxon>
        <taxon>Dikarya</taxon>
        <taxon>Basidiomycota</taxon>
        <taxon>Ustilaginomycotina</taxon>
        <taxon>Ustilaginomycetes</taxon>
        <taxon>Ustilaginales</taxon>
        <taxon>Ustilaginaceae</taxon>
        <taxon>Ustilago</taxon>
    </lineage>
</organism>
<evidence type="ECO:0000256" key="5">
    <source>
        <dbReference type="ARBA" id="ARBA00023274"/>
    </source>
</evidence>
<feature type="region of interest" description="Disordered" evidence="7">
    <location>
        <begin position="30"/>
        <end position="56"/>
    </location>
</feature>
<evidence type="ECO:0000313" key="8">
    <source>
        <dbReference type="EMBL" id="SPO20443.1"/>
    </source>
</evidence>
<evidence type="ECO:0000256" key="1">
    <source>
        <dbReference type="ARBA" id="ARBA00004173"/>
    </source>
</evidence>
<dbReference type="Proteomes" id="UP000324022">
    <property type="component" value="Unassembled WGS sequence"/>
</dbReference>
<evidence type="ECO:0000313" key="9">
    <source>
        <dbReference type="Proteomes" id="UP000324022"/>
    </source>
</evidence>
<dbReference type="InterPro" id="IPR007740">
    <property type="entry name" value="Ribosomal_mL49"/>
</dbReference>
<evidence type="ECO:0000256" key="4">
    <source>
        <dbReference type="ARBA" id="ARBA00023128"/>
    </source>
</evidence>
<dbReference type="OrthoDB" id="19439at2759"/>